<keyword evidence="4" id="KW-1185">Reference proteome</keyword>
<feature type="compositionally biased region" description="Acidic residues" evidence="2">
    <location>
        <begin position="34"/>
        <end position="43"/>
    </location>
</feature>
<comment type="caution">
    <text evidence="3">The sequence shown here is derived from an EMBL/GenBank/DDBJ whole genome shotgun (WGS) entry which is preliminary data.</text>
</comment>
<reference evidence="4" key="1">
    <citation type="submission" date="2019-06" db="EMBL/GenBank/DDBJ databases">
        <authorList>
            <person name="Broberg M."/>
        </authorList>
    </citation>
    <scope>NUCLEOTIDE SEQUENCE [LARGE SCALE GENOMIC DNA]</scope>
</reference>
<dbReference type="CDD" id="cd02440">
    <property type="entry name" value="AdoMet_MTases"/>
    <property type="match status" value="1"/>
</dbReference>
<sequence length="370" mass="41172">MPSAGEGTATKGEKEPESGPTSEAKGSQSKAGEPEDDDDDNSLDETLSNFSSVSEDSLPPIHAFGFTYHGSGRILWPNDAAGGRVMDLQHNLWKSCLGGNLTDTRLPIEKPNFAEPSFHILDVGTGTGIWALEMALRYPQATILGMDISSSLLPKDVPSNLTFEVADITEEPWPPRLYDFIHMRNICQGGIRDWQALITNAYNHLRPGGHLEFTLYKPRFFGVDPSQTDLPTGELAEIGPACRLYETLLTTMTEALGLDYDPMSRIVGWLGDLGGESIRERTYWVPLHSPRDLVMRERSELMRQVFLFGMDQFNLMLFDRNGWNESDTRDLIDQVNKEVQDPKLRSSVRLAFITAKKPLVPRPAAGSSDD</sequence>
<accession>A0A9N9VZE5</accession>
<evidence type="ECO:0000313" key="3">
    <source>
        <dbReference type="EMBL" id="CAH0038441.1"/>
    </source>
</evidence>
<gene>
    <name evidence="3" type="ORF">CSOL1703_00003289</name>
</gene>
<dbReference type="Gene3D" id="3.40.50.150">
    <property type="entry name" value="Vaccinia Virus protein VP39"/>
    <property type="match status" value="1"/>
</dbReference>
<dbReference type="AlphaFoldDB" id="A0A9N9VZE5"/>
<reference evidence="3 4" key="2">
    <citation type="submission" date="2021-10" db="EMBL/GenBank/DDBJ databases">
        <authorList>
            <person name="Piombo E."/>
        </authorList>
    </citation>
    <scope>NUCLEOTIDE SEQUENCE [LARGE SCALE GENOMIC DNA]</scope>
</reference>
<comment type="similarity">
    <text evidence="1">Belongs to the methyltransferase superfamily. LaeA methyltransferase family.</text>
</comment>
<proteinExistence type="inferred from homology"/>
<dbReference type="SUPFAM" id="SSF53335">
    <property type="entry name" value="S-adenosyl-L-methionine-dependent methyltransferases"/>
    <property type="match status" value="1"/>
</dbReference>
<dbReference type="Proteomes" id="UP000775872">
    <property type="component" value="Unassembled WGS sequence"/>
</dbReference>
<name>A0A9N9VZE5_9HYPO</name>
<dbReference type="Pfam" id="PF13489">
    <property type="entry name" value="Methyltransf_23"/>
    <property type="match status" value="1"/>
</dbReference>
<evidence type="ECO:0000256" key="1">
    <source>
        <dbReference type="ARBA" id="ARBA00038158"/>
    </source>
</evidence>
<protein>
    <submittedName>
        <fullName evidence="3">Uncharacterized protein</fullName>
    </submittedName>
</protein>
<dbReference type="OrthoDB" id="2013972at2759"/>
<dbReference type="EMBL" id="CABFOC020000002">
    <property type="protein sequence ID" value="CAH0038441.1"/>
    <property type="molecule type" value="Genomic_DNA"/>
</dbReference>
<organism evidence="3 4">
    <name type="scientific">Clonostachys solani</name>
    <dbReference type="NCBI Taxonomy" id="160281"/>
    <lineage>
        <taxon>Eukaryota</taxon>
        <taxon>Fungi</taxon>
        <taxon>Dikarya</taxon>
        <taxon>Ascomycota</taxon>
        <taxon>Pezizomycotina</taxon>
        <taxon>Sordariomycetes</taxon>
        <taxon>Hypocreomycetidae</taxon>
        <taxon>Hypocreales</taxon>
        <taxon>Bionectriaceae</taxon>
        <taxon>Clonostachys</taxon>
    </lineage>
</organism>
<evidence type="ECO:0000313" key="4">
    <source>
        <dbReference type="Proteomes" id="UP000775872"/>
    </source>
</evidence>
<evidence type="ECO:0000256" key="2">
    <source>
        <dbReference type="SAM" id="MobiDB-lite"/>
    </source>
</evidence>
<dbReference type="PANTHER" id="PTHR43591">
    <property type="entry name" value="METHYLTRANSFERASE"/>
    <property type="match status" value="1"/>
</dbReference>
<dbReference type="InterPro" id="IPR029063">
    <property type="entry name" value="SAM-dependent_MTases_sf"/>
</dbReference>
<feature type="region of interest" description="Disordered" evidence="2">
    <location>
        <begin position="1"/>
        <end position="54"/>
    </location>
</feature>
<feature type="compositionally biased region" description="Polar residues" evidence="2">
    <location>
        <begin position="19"/>
        <end position="30"/>
    </location>
</feature>